<protein>
    <recommendedName>
        <fullName evidence="3">HTH cro/C1-type domain-containing protein</fullName>
    </recommendedName>
</protein>
<dbReference type="InterPro" id="IPR050400">
    <property type="entry name" value="Bact_Cytoskel_RodZ"/>
</dbReference>
<name>A0A2M6W3Y2_9BACT</name>
<dbReference type="EMBL" id="PFBX01000026">
    <property type="protein sequence ID" value="PIT87491.1"/>
    <property type="molecule type" value="Genomic_DNA"/>
</dbReference>
<dbReference type="Gene3D" id="1.10.260.40">
    <property type="entry name" value="lambda repressor-like DNA-binding domains"/>
    <property type="match status" value="1"/>
</dbReference>
<comment type="caution">
    <text evidence="1">The sequence shown here is derived from an EMBL/GenBank/DDBJ whole genome shotgun (WGS) entry which is preliminary data.</text>
</comment>
<dbReference type="Gene3D" id="2.60.40.10">
    <property type="entry name" value="Immunoglobulins"/>
    <property type="match status" value="1"/>
</dbReference>
<evidence type="ECO:0008006" key="3">
    <source>
        <dbReference type="Google" id="ProtNLM"/>
    </source>
</evidence>
<dbReference type="GO" id="GO:0003677">
    <property type="term" value="F:DNA binding"/>
    <property type="evidence" value="ECO:0007669"/>
    <property type="project" value="InterPro"/>
</dbReference>
<evidence type="ECO:0000313" key="1">
    <source>
        <dbReference type="EMBL" id="PIT87491.1"/>
    </source>
</evidence>
<dbReference type="Pfam" id="PF13413">
    <property type="entry name" value="HTH_25"/>
    <property type="match status" value="1"/>
</dbReference>
<dbReference type="InterPro" id="IPR013783">
    <property type="entry name" value="Ig-like_fold"/>
</dbReference>
<accession>A0A2M6W3Y2</accession>
<organism evidence="1 2">
    <name type="scientific">Candidatus Magasanikbacteria bacterium CG10_big_fil_rev_8_21_14_0_10_40_10</name>
    <dbReference type="NCBI Taxonomy" id="1974648"/>
    <lineage>
        <taxon>Bacteria</taxon>
        <taxon>Candidatus Magasanikiibacteriota</taxon>
    </lineage>
</organism>
<sequence>MTIFCSKKLPKIKSVGDVFKEVRKKNNLTLFQASHLSHIPKKHLISLEKNQFQKLPSAKAHCIAYVRRYAKILKLDEKIITDEFIRQTDLNNYQPIHPHSGLKIRPLNSIILWTKRLAIGALSIVFFSYIGWQINGIMRPPTLIIFTPNEGYVTKQLSATIQGQTDAEISLTINGQKIRVNDKGQFEVEISLSKGVNTITISATKKHGKTSTLTRHVVATPTNNQVSYGSQQPN</sequence>
<dbReference type="PANTHER" id="PTHR34475">
    <property type="match status" value="1"/>
</dbReference>
<gene>
    <name evidence="1" type="ORF">COU31_02900</name>
</gene>
<dbReference type="InterPro" id="IPR010982">
    <property type="entry name" value="Lambda_DNA-bd_dom_sf"/>
</dbReference>
<dbReference type="Proteomes" id="UP000231183">
    <property type="component" value="Unassembled WGS sequence"/>
</dbReference>
<dbReference type="PANTHER" id="PTHR34475:SF1">
    <property type="entry name" value="CYTOSKELETON PROTEIN RODZ"/>
    <property type="match status" value="1"/>
</dbReference>
<dbReference type="Pfam" id="PF09136">
    <property type="entry name" value="Glucodextran_B"/>
    <property type="match status" value="1"/>
</dbReference>
<reference evidence="2" key="1">
    <citation type="submission" date="2017-09" db="EMBL/GenBank/DDBJ databases">
        <title>Depth-based differentiation of microbial function through sediment-hosted aquifers and enrichment of novel symbionts in the deep terrestrial subsurface.</title>
        <authorList>
            <person name="Probst A.J."/>
            <person name="Ladd B."/>
            <person name="Jarett J.K."/>
            <person name="Geller-Mcgrath D.E."/>
            <person name="Sieber C.M.K."/>
            <person name="Emerson J.B."/>
            <person name="Anantharaman K."/>
            <person name="Thomas B.C."/>
            <person name="Malmstrom R."/>
            <person name="Stieglmeier M."/>
            <person name="Klingl A."/>
            <person name="Woyke T."/>
            <person name="Ryan C.M."/>
            <person name="Banfield J.F."/>
        </authorList>
    </citation>
    <scope>NUCLEOTIDE SEQUENCE [LARGE SCALE GENOMIC DNA]</scope>
</reference>
<dbReference type="AlphaFoldDB" id="A0A2M6W3Y2"/>
<evidence type="ECO:0000313" key="2">
    <source>
        <dbReference type="Proteomes" id="UP000231183"/>
    </source>
</evidence>
<proteinExistence type="predicted"/>